<evidence type="ECO:0000313" key="1">
    <source>
        <dbReference type="EMBL" id="KAI5681720.1"/>
    </source>
</evidence>
<keyword evidence="2" id="KW-1185">Reference proteome</keyword>
<evidence type="ECO:0000313" key="2">
    <source>
        <dbReference type="Proteomes" id="UP001060085"/>
    </source>
</evidence>
<comment type="caution">
    <text evidence="1">The sequence shown here is derived from an EMBL/GenBank/DDBJ whole genome shotgun (WGS) entry which is preliminary data.</text>
</comment>
<sequence length="136" mass="15622">MAKCWRRVTLLPTLALPLPLPVGFYCKFLGRAHPTTSVFNRGFNGRFKKDKTMKGNENGQKLSENKADNINKVYLSPKIGQPTANSRSRFEDQISTFQASIGRLKRRAEETFGTTIVLDNKIRMPMIPWKPDWQQH</sequence>
<proteinExistence type="predicted"/>
<reference evidence="2" key="1">
    <citation type="journal article" date="2023" name="Nat. Plants">
        <title>Single-cell RNA sequencing provides a high-resolution roadmap for understanding the multicellular compartmentation of specialized metabolism.</title>
        <authorList>
            <person name="Sun S."/>
            <person name="Shen X."/>
            <person name="Li Y."/>
            <person name="Li Y."/>
            <person name="Wang S."/>
            <person name="Li R."/>
            <person name="Zhang H."/>
            <person name="Shen G."/>
            <person name="Guo B."/>
            <person name="Wei J."/>
            <person name="Xu J."/>
            <person name="St-Pierre B."/>
            <person name="Chen S."/>
            <person name="Sun C."/>
        </authorList>
    </citation>
    <scope>NUCLEOTIDE SEQUENCE [LARGE SCALE GENOMIC DNA]</scope>
</reference>
<gene>
    <name evidence="1" type="ORF">M9H77_02948</name>
</gene>
<dbReference type="EMBL" id="CM044701">
    <property type="protein sequence ID" value="KAI5681720.1"/>
    <property type="molecule type" value="Genomic_DNA"/>
</dbReference>
<name>A0ACC0CA14_CATRO</name>
<accession>A0ACC0CA14</accession>
<dbReference type="Proteomes" id="UP001060085">
    <property type="component" value="Linkage Group LG01"/>
</dbReference>
<organism evidence="1 2">
    <name type="scientific">Catharanthus roseus</name>
    <name type="common">Madagascar periwinkle</name>
    <name type="synonym">Vinca rosea</name>
    <dbReference type="NCBI Taxonomy" id="4058"/>
    <lineage>
        <taxon>Eukaryota</taxon>
        <taxon>Viridiplantae</taxon>
        <taxon>Streptophyta</taxon>
        <taxon>Embryophyta</taxon>
        <taxon>Tracheophyta</taxon>
        <taxon>Spermatophyta</taxon>
        <taxon>Magnoliopsida</taxon>
        <taxon>eudicotyledons</taxon>
        <taxon>Gunneridae</taxon>
        <taxon>Pentapetalae</taxon>
        <taxon>asterids</taxon>
        <taxon>lamiids</taxon>
        <taxon>Gentianales</taxon>
        <taxon>Apocynaceae</taxon>
        <taxon>Rauvolfioideae</taxon>
        <taxon>Vinceae</taxon>
        <taxon>Catharanthinae</taxon>
        <taxon>Catharanthus</taxon>
    </lineage>
</organism>
<protein>
    <submittedName>
        <fullName evidence="1">Uncharacterized protein</fullName>
    </submittedName>
</protein>